<name>A0ABZ1ND44_9NOCA</name>
<dbReference type="Proteomes" id="UP001621418">
    <property type="component" value="Chromosome"/>
</dbReference>
<reference evidence="3 4" key="1">
    <citation type="submission" date="2022-10" db="EMBL/GenBank/DDBJ databases">
        <title>The complete genomes of actinobacterial strains from the NBC collection.</title>
        <authorList>
            <person name="Joergensen T.S."/>
            <person name="Alvarez Arevalo M."/>
            <person name="Sterndorff E.B."/>
            <person name="Faurdal D."/>
            <person name="Vuksanovic O."/>
            <person name="Mourched A.-S."/>
            <person name="Charusanti P."/>
            <person name="Shaw S."/>
            <person name="Blin K."/>
            <person name="Weber T."/>
        </authorList>
    </citation>
    <scope>NUCLEOTIDE SEQUENCE [LARGE SCALE GENOMIC DNA]</scope>
    <source>
        <strain evidence="3 4">NBC_01413</strain>
    </source>
</reference>
<gene>
    <name evidence="3" type="ORF">OG308_07595</name>
</gene>
<dbReference type="PROSITE" id="PS51257">
    <property type="entry name" value="PROKAR_LIPOPROTEIN"/>
    <property type="match status" value="1"/>
</dbReference>
<feature type="domain" description="Beta-lactamase-related" evidence="2">
    <location>
        <begin position="49"/>
        <end position="347"/>
    </location>
</feature>
<accession>A0ABZ1ND44</accession>
<organism evidence="3 4">
    <name type="scientific">Nocardia salmonicida</name>
    <dbReference type="NCBI Taxonomy" id="53431"/>
    <lineage>
        <taxon>Bacteria</taxon>
        <taxon>Bacillati</taxon>
        <taxon>Actinomycetota</taxon>
        <taxon>Actinomycetes</taxon>
        <taxon>Mycobacteriales</taxon>
        <taxon>Nocardiaceae</taxon>
        <taxon>Nocardia</taxon>
    </lineage>
</organism>
<evidence type="ECO:0000313" key="4">
    <source>
        <dbReference type="Proteomes" id="UP001621418"/>
    </source>
</evidence>
<dbReference type="InterPro" id="IPR012338">
    <property type="entry name" value="Beta-lactam/transpept-like"/>
</dbReference>
<keyword evidence="1" id="KW-0732">Signal</keyword>
<dbReference type="InterPro" id="IPR001466">
    <property type="entry name" value="Beta-lactam-related"/>
</dbReference>
<feature type="signal peptide" evidence="1">
    <location>
        <begin position="1"/>
        <end position="21"/>
    </location>
</feature>
<dbReference type="RefSeq" id="WP_405149675.1">
    <property type="nucleotide sequence ID" value="NZ_CP109527.1"/>
</dbReference>
<dbReference type="EMBL" id="CP109527">
    <property type="protein sequence ID" value="WTY37693.1"/>
    <property type="molecule type" value="Genomic_DNA"/>
</dbReference>
<sequence>MRSVMTAGVLALVLVVSGCGAEPDTLQRDVDAITALGTTGVQARVVDVAAGTDRSRVAGQSDVITSEQVSPVGHFRIGSLTKTLVATVVLMLVGEGRLTLDDTVQQWVPDTVHGNGNDGAGITVRQLLQHTSGIHENAPEMATADDYYRLRYQVRDPRETVASAMRHPPEFAPGTGWSYSNVGYVLLGMIIERAVDRPWYDEVRARILEPLGLRDTHWPGDTAGLPTPHARGYQQFEVDGPLIDVTELVDADASAGYLSTTADVGTFYRSLLGGKLLRPEELARMRKTAPVDGVIEQVWPGAGYGLGLFSVPLSCGGTYWMHNGGQTGFLTNVGVTEDGNRSAVVSLSATLAVGEDVTHSKGFAQLRAAEELVDHALCENRGGSGAER</sequence>
<protein>
    <submittedName>
        <fullName evidence="3">Beta-lactamase family protein</fullName>
    </submittedName>
</protein>
<keyword evidence="4" id="KW-1185">Reference proteome</keyword>
<evidence type="ECO:0000259" key="2">
    <source>
        <dbReference type="Pfam" id="PF00144"/>
    </source>
</evidence>
<dbReference type="PANTHER" id="PTHR46825:SF7">
    <property type="entry name" value="D-ALANYL-D-ALANINE CARBOXYPEPTIDASE"/>
    <property type="match status" value="1"/>
</dbReference>
<dbReference type="PANTHER" id="PTHR46825">
    <property type="entry name" value="D-ALANYL-D-ALANINE-CARBOXYPEPTIDASE/ENDOPEPTIDASE AMPH"/>
    <property type="match status" value="1"/>
</dbReference>
<evidence type="ECO:0000313" key="3">
    <source>
        <dbReference type="EMBL" id="WTY37693.1"/>
    </source>
</evidence>
<dbReference type="SUPFAM" id="SSF56601">
    <property type="entry name" value="beta-lactamase/transpeptidase-like"/>
    <property type="match status" value="1"/>
</dbReference>
<evidence type="ECO:0000256" key="1">
    <source>
        <dbReference type="SAM" id="SignalP"/>
    </source>
</evidence>
<dbReference type="Pfam" id="PF00144">
    <property type="entry name" value="Beta-lactamase"/>
    <property type="match status" value="1"/>
</dbReference>
<dbReference type="InterPro" id="IPR050491">
    <property type="entry name" value="AmpC-like"/>
</dbReference>
<proteinExistence type="predicted"/>
<dbReference type="Gene3D" id="3.40.710.10">
    <property type="entry name" value="DD-peptidase/beta-lactamase superfamily"/>
    <property type="match status" value="1"/>
</dbReference>
<feature type="chain" id="PRO_5046291202" evidence="1">
    <location>
        <begin position="22"/>
        <end position="388"/>
    </location>
</feature>